<keyword evidence="4" id="KW-1185">Reference proteome</keyword>
<protein>
    <submittedName>
        <fullName evidence="3">Tripartite-type tricarboxylate transporter receptor subunit TctC</fullName>
    </submittedName>
</protein>
<evidence type="ECO:0000256" key="1">
    <source>
        <dbReference type="ARBA" id="ARBA00006987"/>
    </source>
</evidence>
<organism evidence="3 4">
    <name type="scientific">Advenella incenata</name>
    <dbReference type="NCBI Taxonomy" id="267800"/>
    <lineage>
        <taxon>Bacteria</taxon>
        <taxon>Pseudomonadati</taxon>
        <taxon>Pseudomonadota</taxon>
        <taxon>Betaproteobacteria</taxon>
        <taxon>Burkholderiales</taxon>
        <taxon>Alcaligenaceae</taxon>
    </lineage>
</organism>
<dbReference type="EMBL" id="SHKO01000002">
    <property type="protein sequence ID" value="RZT94708.1"/>
    <property type="molecule type" value="Genomic_DNA"/>
</dbReference>
<gene>
    <name evidence="3" type="ORF">EV681_3132</name>
</gene>
<sequence>MKSLIKSGIAISLLAIASSVAYAEFPEKGIRLVVPFAPGGSATTSARLFADELSKELNQKIYIENKGGASGAIGASFVANANPDGYTLLYSSAGMMTVNPALFGEKLSYKVSQLAPISLTSTFASVLFTDKDFPAKELNDLLSYAKANPGTVTFGSAGPGSSGHLWGELLKNRANIDIQHIPYKGTAPALIDVIGGRITFVVDAAVAGQEQLKAGNLRALAVTSSKRINTLPDTPTFAELGLKGFEPLSWYGVFAPAGTPAEVIEKLNAAVKTVAESSKYKDGLHTLGMDAASSTSSALGERITNDSKLWTTVIKTADIVVQ</sequence>
<keyword evidence="3" id="KW-0675">Receptor</keyword>
<proteinExistence type="inferred from homology"/>
<dbReference type="PIRSF" id="PIRSF017082">
    <property type="entry name" value="YflP"/>
    <property type="match status" value="1"/>
</dbReference>
<dbReference type="InterPro" id="IPR005064">
    <property type="entry name" value="BUG"/>
</dbReference>
<comment type="similarity">
    <text evidence="1">Belongs to the UPF0065 (bug) family.</text>
</comment>
<feature type="chain" id="PRO_5020377147" evidence="2">
    <location>
        <begin position="24"/>
        <end position="322"/>
    </location>
</feature>
<dbReference type="SUPFAM" id="SSF53850">
    <property type="entry name" value="Periplasmic binding protein-like II"/>
    <property type="match status" value="1"/>
</dbReference>
<reference evidence="3 4" key="1">
    <citation type="submission" date="2019-02" db="EMBL/GenBank/DDBJ databases">
        <title>Genomic Encyclopedia of Type Strains, Phase IV (KMG-IV): sequencing the most valuable type-strain genomes for metagenomic binning, comparative biology and taxonomic classification.</title>
        <authorList>
            <person name="Goeker M."/>
        </authorList>
    </citation>
    <scope>NUCLEOTIDE SEQUENCE [LARGE SCALE GENOMIC DNA]</scope>
    <source>
        <strain evidence="3 4">DSM 23814</strain>
    </source>
</reference>
<dbReference type="RefSeq" id="WP_128396621.1">
    <property type="nucleotide sequence ID" value="NZ_SHKO01000002.1"/>
</dbReference>
<dbReference type="PANTHER" id="PTHR42928">
    <property type="entry name" value="TRICARBOXYLATE-BINDING PROTEIN"/>
    <property type="match status" value="1"/>
</dbReference>
<feature type="signal peptide" evidence="2">
    <location>
        <begin position="1"/>
        <end position="23"/>
    </location>
</feature>
<evidence type="ECO:0000313" key="3">
    <source>
        <dbReference type="EMBL" id="RZT94708.1"/>
    </source>
</evidence>
<name>A0A4Q7VFR6_9BURK</name>
<keyword evidence="2" id="KW-0732">Signal</keyword>
<dbReference type="OrthoDB" id="8678477at2"/>
<dbReference type="Gene3D" id="3.40.190.10">
    <property type="entry name" value="Periplasmic binding protein-like II"/>
    <property type="match status" value="1"/>
</dbReference>
<dbReference type="Proteomes" id="UP000293398">
    <property type="component" value="Unassembled WGS sequence"/>
</dbReference>
<comment type="caution">
    <text evidence="3">The sequence shown here is derived from an EMBL/GenBank/DDBJ whole genome shotgun (WGS) entry which is preliminary data.</text>
</comment>
<evidence type="ECO:0000313" key="4">
    <source>
        <dbReference type="Proteomes" id="UP000293398"/>
    </source>
</evidence>
<dbReference type="Pfam" id="PF03401">
    <property type="entry name" value="TctC"/>
    <property type="match status" value="1"/>
</dbReference>
<dbReference type="PANTHER" id="PTHR42928:SF5">
    <property type="entry name" value="BLR1237 PROTEIN"/>
    <property type="match status" value="1"/>
</dbReference>
<dbReference type="AlphaFoldDB" id="A0A4Q7VFR6"/>
<dbReference type="CDD" id="cd07012">
    <property type="entry name" value="PBP2_Bug_TTT"/>
    <property type="match status" value="1"/>
</dbReference>
<evidence type="ECO:0000256" key="2">
    <source>
        <dbReference type="SAM" id="SignalP"/>
    </source>
</evidence>
<dbReference type="Gene3D" id="3.40.190.150">
    <property type="entry name" value="Bordetella uptake gene, domain 1"/>
    <property type="match status" value="1"/>
</dbReference>
<accession>A0A4Q7VFR6</accession>
<dbReference type="InterPro" id="IPR042100">
    <property type="entry name" value="Bug_dom1"/>
</dbReference>